<evidence type="ECO:0000313" key="3">
    <source>
        <dbReference type="Proteomes" id="UP000627934"/>
    </source>
</evidence>
<gene>
    <name evidence="2" type="ORF">BFW01_g918</name>
</gene>
<name>A0A8H7IRP4_9PEZI</name>
<dbReference type="InterPro" id="IPR036890">
    <property type="entry name" value="HATPase_C_sf"/>
</dbReference>
<dbReference type="InterPro" id="IPR052957">
    <property type="entry name" value="Auxin_embryo_med"/>
</dbReference>
<reference evidence="2" key="1">
    <citation type="submission" date="2016-08" db="EMBL/GenBank/DDBJ databases">
        <authorList>
            <person name="Yan J."/>
        </authorList>
    </citation>
    <scope>NUCLEOTIDE SEQUENCE</scope>
    <source>
        <strain evidence="2">CSS-01s</strain>
    </source>
</reference>
<feature type="region of interest" description="Disordered" evidence="1">
    <location>
        <begin position="1218"/>
        <end position="1263"/>
    </location>
</feature>
<proteinExistence type="predicted"/>
<reference evidence="2" key="2">
    <citation type="journal article" date="2018" name="DNA Res.">
        <title>Comparative genome and transcriptome analyses reveal adaptations to opportunistic infections in woody plant degrading pathogens of Botryosphaeriaceae.</title>
        <authorList>
            <person name="Yan J.Y."/>
            <person name="Zhao W.S."/>
            <person name="Chen Z."/>
            <person name="Xing Q.K."/>
            <person name="Zhang W."/>
            <person name="Chethana K.W.T."/>
            <person name="Xue M.F."/>
            <person name="Xu J.P."/>
            <person name="Phillips A.J.L."/>
            <person name="Wang Y."/>
            <person name="Liu J.H."/>
            <person name="Liu M."/>
            <person name="Zhou Y."/>
            <person name="Jayawardena R.S."/>
            <person name="Manawasinghe I.S."/>
            <person name="Huang J.B."/>
            <person name="Qiao G.H."/>
            <person name="Fu C.Y."/>
            <person name="Guo F.F."/>
            <person name="Dissanayake A.J."/>
            <person name="Peng Y.L."/>
            <person name="Hyde K.D."/>
            <person name="Li X.H."/>
        </authorList>
    </citation>
    <scope>NUCLEOTIDE SEQUENCE</scope>
    <source>
        <strain evidence="2">CSS-01s</strain>
    </source>
</reference>
<sequence>MVIDSNEDGFSPKNLVAICSTDQSTKTKKQGYIGEKGIGFKSVFKVAKKVHIQSEPYSFSFTYSRDSHDDEDGLGMVTPIQERYYDLPENVQTRFTLTLLAQSDFEKRVEDLNDIPESLLLFLTKLRKLRLQIHNPSGNVTEIIYSYRRDEKPGLDVIVKQKLTNGELDSERESLYRVSKRVVTGLPYDGKREGIDQATVVLAFPVDKIGHPVLENQHLFAFLPLRHVGFQFLIQSDFVTQASREDIFHSPRNEALLRGVAETFRQAVLSFCKDEIMQYEWMEYLPPDTVADKFWKKLRPLIVDLLRNERIVRTRSGKFYQPAQLCWLPDDCKDPSGNPLLSDLEQEIYLDVGYPEDNCKLLDPLGTKLIRWNHLVDRLAADVDGPSSKMRSRDTDKQWHTRIARLFSKPLTDGQTSSLAQEIRGRLRSLPLVPLRGGKWGAGASEIYFTSAGHGEIPTDLDQDFVSEEAIKDHSRKKFFTLLGVKECNVKQVLQWIRQKYEGPLNTLAMKNSIEHLRYFFWNLPGGEESLGFDVRIVGSDGSILRPDEIYLPDALDEYSAANLFEPVDVSTEGFPAKFLPIKYLHAESEHARHHGMSWRDWLEKIVGIPRIPRLTCNSGLTEDFRYIMKHRPDKLLGLLQKHWSQYESLIPSVSDKLRVCEVPMETGNLKFLEGAYLPLPRLKELVKEIPRSGLIFVQLPERIRDEDEGKWIFLKQLGVRFSDDLVFYRLMLSTIASNRELTRDVIEASVFNIYSGITRNCRTDEDITKIREFFQSKKLVFVPGSEDTQYSWHKLSSCVWHGPAWLESTPSISSRSKYATVGQLFKAFLLLRNADWTDCINELKTMRMQGVKDRPKAGEIYTHLSKTTEIHDNASIRENLEEHELIYVSLKQAWFPLSTCIWADGSIEVPHKHSICTEYRSLEDFFCSRLHVPRPDAPMLVDAIEGITKFHFEPDLMDSLVEIFMAISEMNPEYEELSRLASMGFLPVQLPNGDLKLVKPLYNFSVVDRTGYGEAFEGKAELLYLSPTEVHSCRKLLIGLGLLNKLMSKAVTETTTAEHGIPNPGLTRNFQLKAYALFSRKAKGKDKSLFKLLQTATVHISHYISKSLSLKQGPTVYTVEDLEANFHMDVVDDHLMLYVPAEKQKMEACYLEELPKHIFNFFEISDEAAEAVLIKTLGSSSLEMVDNVLEKAGIVEVKGVYRPVDGDISIARVRTDSVLDTRTQQPPNRANGARSTPRQNTTAHTHAADIDLPDSRNDERDNAEDIVSDWRRSLRTHSPGSQIFESIEQPVENAAYAALLDRLIGTARNAYIPLCDSASHCFCSHTPELAVFNCSDYHIDYPSIFTMRSLDRDRRVGAAGELFVSPNLYLKQQSAWLTRTLPNFSATANWLSTLRKEARVCNDYSTLEPWNGAETSDIVYHDTEGAFTAQLREKGYLEDGITDVTDNPTYYIEVKTTTRGCEEPLFMSGAQYARMQRMALMPGTPAAEVYVLVRVFNLEREDVGLRVYVDPDRYRLAGALAFSVDTWIVKPDVSQPLPGRIVDLS</sequence>
<evidence type="ECO:0008006" key="4">
    <source>
        <dbReference type="Google" id="ProtNLM"/>
    </source>
</evidence>
<dbReference type="EMBL" id="MDYX01000040">
    <property type="protein sequence ID" value="KAF9630356.1"/>
    <property type="molecule type" value="Genomic_DNA"/>
</dbReference>
<accession>A0A8H7IRP4</accession>
<protein>
    <recommendedName>
        <fullName evidence="4">Protein NO VEIN C-terminal domain-containing protein</fullName>
    </recommendedName>
</protein>
<dbReference type="PANTHER" id="PTHR32387">
    <property type="entry name" value="WU:FJ29H11"/>
    <property type="match status" value="1"/>
</dbReference>
<dbReference type="Proteomes" id="UP000627934">
    <property type="component" value="Unassembled WGS sequence"/>
</dbReference>
<organism evidence="2 3">
    <name type="scientific">Lasiodiplodia theobromae</name>
    <dbReference type="NCBI Taxonomy" id="45133"/>
    <lineage>
        <taxon>Eukaryota</taxon>
        <taxon>Fungi</taxon>
        <taxon>Dikarya</taxon>
        <taxon>Ascomycota</taxon>
        <taxon>Pezizomycotina</taxon>
        <taxon>Dothideomycetes</taxon>
        <taxon>Dothideomycetes incertae sedis</taxon>
        <taxon>Botryosphaeriales</taxon>
        <taxon>Botryosphaeriaceae</taxon>
        <taxon>Lasiodiplodia</taxon>
    </lineage>
</organism>
<comment type="caution">
    <text evidence="2">The sequence shown here is derived from an EMBL/GenBank/DDBJ whole genome shotgun (WGS) entry which is preliminary data.</text>
</comment>
<dbReference type="PANTHER" id="PTHR32387:SF0">
    <property type="entry name" value="PROTEIN NO VEIN"/>
    <property type="match status" value="1"/>
</dbReference>
<dbReference type="SUPFAM" id="SSF55874">
    <property type="entry name" value="ATPase domain of HSP90 chaperone/DNA topoisomerase II/histidine kinase"/>
    <property type="match status" value="1"/>
</dbReference>
<evidence type="ECO:0000256" key="1">
    <source>
        <dbReference type="SAM" id="MobiDB-lite"/>
    </source>
</evidence>
<feature type="compositionally biased region" description="Polar residues" evidence="1">
    <location>
        <begin position="1221"/>
        <end position="1245"/>
    </location>
</feature>
<dbReference type="Gene3D" id="3.30.565.10">
    <property type="entry name" value="Histidine kinase-like ATPase, C-terminal domain"/>
    <property type="match status" value="1"/>
</dbReference>
<feature type="compositionally biased region" description="Basic and acidic residues" evidence="1">
    <location>
        <begin position="1247"/>
        <end position="1261"/>
    </location>
</feature>
<evidence type="ECO:0000313" key="2">
    <source>
        <dbReference type="EMBL" id="KAF9630356.1"/>
    </source>
</evidence>